<dbReference type="AlphaFoldDB" id="A0A4P6WW67"/>
<feature type="chain" id="PRO_5020205313" description="Lipoprotein" evidence="2">
    <location>
        <begin position="26"/>
        <end position="76"/>
    </location>
</feature>
<keyword evidence="2" id="KW-0732">Signal</keyword>
<dbReference type="EMBL" id="CP037867">
    <property type="protein sequence ID" value="QBM26515.1"/>
    <property type="molecule type" value="Genomic_DNA"/>
</dbReference>
<feature type="signal peptide" evidence="2">
    <location>
        <begin position="1"/>
        <end position="25"/>
    </location>
</feature>
<name>A0A4P6WW67_HYDPS</name>
<accession>A0A4P6WW67</accession>
<keyword evidence="1" id="KW-0175">Coiled coil</keyword>
<evidence type="ECO:0000313" key="3">
    <source>
        <dbReference type="EMBL" id="QBM26515.1"/>
    </source>
</evidence>
<dbReference type="PROSITE" id="PS51257">
    <property type="entry name" value="PROKAR_LIPOPROTEIN"/>
    <property type="match status" value="1"/>
</dbReference>
<evidence type="ECO:0000313" key="4">
    <source>
        <dbReference type="Proteomes" id="UP000293912"/>
    </source>
</evidence>
<sequence length="76" mass="7738" precursor="true">MKPLPSLYRMSTHWLWALGLCAGLAGCGPDTVGAAATAAKLQADSAERAQAQAAKLKQDLEAAVKAREASTAAAGQ</sequence>
<reference evidence="3 4" key="1">
    <citation type="submission" date="2019-03" db="EMBL/GenBank/DDBJ databases">
        <authorList>
            <person name="Sebastian G."/>
            <person name="Baumann P."/>
            <person name="Ruckert C."/>
            <person name="Kalinowski J."/>
            <person name="Nebel B."/>
            <person name="Takors R."/>
            <person name="Blombach B."/>
        </authorList>
    </citation>
    <scope>NUCLEOTIDE SEQUENCE [LARGE SCALE GENOMIC DNA]</scope>
    <source>
        <strain evidence="3 4">DSM 1084</strain>
    </source>
</reference>
<dbReference type="KEGG" id="hpse:HPF_02405"/>
<protein>
    <recommendedName>
        <fullName evidence="5">Lipoprotein</fullName>
    </recommendedName>
</protein>
<evidence type="ECO:0000256" key="2">
    <source>
        <dbReference type="SAM" id="SignalP"/>
    </source>
</evidence>
<dbReference type="Proteomes" id="UP000293912">
    <property type="component" value="Chromosome"/>
</dbReference>
<evidence type="ECO:0000256" key="1">
    <source>
        <dbReference type="SAM" id="Coils"/>
    </source>
</evidence>
<proteinExistence type="predicted"/>
<keyword evidence="4" id="KW-1185">Reference proteome</keyword>
<evidence type="ECO:0008006" key="5">
    <source>
        <dbReference type="Google" id="ProtNLM"/>
    </source>
</evidence>
<gene>
    <name evidence="3" type="ORF">HPF_02405</name>
</gene>
<dbReference type="RefSeq" id="WP_133155650.1">
    <property type="nucleotide sequence ID" value="NZ_CP037867.1"/>
</dbReference>
<feature type="coiled-coil region" evidence="1">
    <location>
        <begin position="39"/>
        <end position="66"/>
    </location>
</feature>
<organism evidence="3 4">
    <name type="scientific">Hydrogenophaga pseudoflava</name>
    <name type="common">Pseudomonas carboxydoflava</name>
    <dbReference type="NCBI Taxonomy" id="47421"/>
    <lineage>
        <taxon>Bacteria</taxon>
        <taxon>Pseudomonadati</taxon>
        <taxon>Pseudomonadota</taxon>
        <taxon>Betaproteobacteria</taxon>
        <taxon>Burkholderiales</taxon>
        <taxon>Comamonadaceae</taxon>
        <taxon>Hydrogenophaga</taxon>
    </lineage>
</organism>